<evidence type="ECO:0000256" key="1">
    <source>
        <dbReference type="SAM" id="MobiDB-lite"/>
    </source>
</evidence>
<evidence type="ECO:0000313" key="2">
    <source>
        <dbReference type="EMBL" id="PNP77724.1"/>
    </source>
</evidence>
<evidence type="ECO:0000313" key="3">
    <source>
        <dbReference type="Proteomes" id="UP000236664"/>
    </source>
</evidence>
<accession>A0A2K0W627</accession>
<gene>
    <name evidence="2" type="ORF">FNYG_08805</name>
</gene>
<proteinExistence type="predicted"/>
<dbReference type="OrthoDB" id="5865767at2759"/>
<sequence>MTTVKRWQGELRSRLGVGESNSTSIPPKESPDAKCPEGMRNRLPDSITSVPFCLSPNAASQSAQLTDPKIPRSDESDSGIGLATPSSRSEPIGFDLPETKLKYFDEPISDRLKARFFDIKVLYTQPLLDYILKRKKDPGDISMKLKHLGLDSQSIQLHIVIQCKSKVARRVRRFFAQKHVEEELLPDFQVFVLEKELLQLTDDEAIQVLADSVPNRTWCGTPIRLKRGNKSVMATFGGIVVVETSDMSLVGLTAAHSLKKLHGSPILYPLRDDREGLLSSSSSDISEGDEDSECESTMTTEGSVQHFEHSNDKGLDTTAFRNTLRIGTIICNTFNSPVSQNYDWAFIDLSQQAILPNGVVLDGQPDSSDLEGKSDLEPILFPADNPCVSLSRKVLVLKQGARLIGKMSLETSSMLISPGSSFVEVYDLAMEHGSSLSPGDSGSWVVDAKTFVLYGHVVSTDAFGETQVMPIRSILDSIKVHTNATRVFLPNSDEIQMFQEKSRTLVPANLDSALISDAYINDLGHVADIATVSPAHTHKPLEQSQGTDPQIRKKPYMEHKSGTSMQMDVTTTDDIVSLDKENPAKQQIEPTLLPKEPNISKKPISTPAASAQALVIETHYPLAPLD</sequence>
<dbReference type="EMBL" id="MTQA01000123">
    <property type="protein sequence ID" value="PNP77724.1"/>
    <property type="molecule type" value="Genomic_DNA"/>
</dbReference>
<dbReference type="AlphaFoldDB" id="A0A2K0W627"/>
<comment type="caution">
    <text evidence="2">The sequence shown here is derived from an EMBL/GenBank/DDBJ whole genome shotgun (WGS) entry which is preliminary data.</text>
</comment>
<reference evidence="2 3" key="1">
    <citation type="submission" date="2017-06" db="EMBL/GenBank/DDBJ databases">
        <title>Genome of Fusarium nygamai isolate CS10214.</title>
        <authorList>
            <person name="Gardiner D.M."/>
            <person name="Obanor F."/>
            <person name="Kazan K."/>
        </authorList>
    </citation>
    <scope>NUCLEOTIDE SEQUENCE [LARGE SCALE GENOMIC DNA]</scope>
    <source>
        <strain evidence="2 3">CS10214</strain>
    </source>
</reference>
<feature type="region of interest" description="Disordered" evidence="1">
    <location>
        <begin position="1"/>
        <end position="43"/>
    </location>
</feature>
<feature type="compositionally biased region" description="Basic and acidic residues" evidence="1">
    <location>
        <begin position="29"/>
        <end position="43"/>
    </location>
</feature>
<dbReference type="Proteomes" id="UP000236664">
    <property type="component" value="Unassembled WGS sequence"/>
</dbReference>
<feature type="region of interest" description="Disordered" evidence="1">
    <location>
        <begin position="58"/>
        <end position="91"/>
    </location>
</feature>
<keyword evidence="3" id="KW-1185">Reference proteome</keyword>
<feature type="region of interest" description="Disordered" evidence="1">
    <location>
        <begin position="278"/>
        <end position="310"/>
    </location>
</feature>
<dbReference type="STRING" id="42673.A0A2K0W627"/>
<protein>
    <submittedName>
        <fullName evidence="2">Uncharacterized protein</fullName>
    </submittedName>
</protein>
<organism evidence="2 3">
    <name type="scientific">Gibberella nygamai</name>
    <name type="common">Bean root rot disease fungus</name>
    <name type="synonym">Fusarium nygamai</name>
    <dbReference type="NCBI Taxonomy" id="42673"/>
    <lineage>
        <taxon>Eukaryota</taxon>
        <taxon>Fungi</taxon>
        <taxon>Dikarya</taxon>
        <taxon>Ascomycota</taxon>
        <taxon>Pezizomycotina</taxon>
        <taxon>Sordariomycetes</taxon>
        <taxon>Hypocreomycetidae</taxon>
        <taxon>Hypocreales</taxon>
        <taxon>Nectriaceae</taxon>
        <taxon>Fusarium</taxon>
        <taxon>Fusarium fujikuroi species complex</taxon>
    </lineage>
</organism>
<name>A0A2K0W627_GIBNY</name>